<organism evidence="3 4">
    <name type="scientific">Vespula pensylvanica</name>
    <name type="common">Western yellow jacket</name>
    <name type="synonym">Wasp</name>
    <dbReference type="NCBI Taxonomy" id="30213"/>
    <lineage>
        <taxon>Eukaryota</taxon>
        <taxon>Metazoa</taxon>
        <taxon>Ecdysozoa</taxon>
        <taxon>Arthropoda</taxon>
        <taxon>Hexapoda</taxon>
        <taxon>Insecta</taxon>
        <taxon>Pterygota</taxon>
        <taxon>Neoptera</taxon>
        <taxon>Endopterygota</taxon>
        <taxon>Hymenoptera</taxon>
        <taxon>Apocrita</taxon>
        <taxon>Aculeata</taxon>
        <taxon>Vespoidea</taxon>
        <taxon>Vespidae</taxon>
        <taxon>Vespinae</taxon>
        <taxon>Vespula</taxon>
    </lineage>
</organism>
<dbReference type="EMBL" id="JACSDY010000013">
    <property type="protein sequence ID" value="KAF7411017.1"/>
    <property type="molecule type" value="Genomic_DNA"/>
</dbReference>
<comment type="caution">
    <text evidence="3">The sequence shown here is derived from an EMBL/GenBank/DDBJ whole genome shotgun (WGS) entry which is preliminary data.</text>
</comment>
<accession>A0A834NIU8</accession>
<feature type="region of interest" description="Disordered" evidence="1">
    <location>
        <begin position="1"/>
        <end position="39"/>
    </location>
</feature>
<feature type="compositionally biased region" description="Acidic residues" evidence="1">
    <location>
        <begin position="10"/>
        <end position="20"/>
    </location>
</feature>
<keyword evidence="2" id="KW-1133">Transmembrane helix</keyword>
<keyword evidence="4" id="KW-1185">Reference proteome</keyword>
<keyword evidence="2" id="KW-0812">Transmembrane</keyword>
<feature type="compositionally biased region" description="Basic and acidic residues" evidence="1">
    <location>
        <begin position="21"/>
        <end position="38"/>
    </location>
</feature>
<dbReference type="Proteomes" id="UP000600918">
    <property type="component" value="Unassembled WGS sequence"/>
</dbReference>
<sequence length="98" mass="11177">MEVLVREIERDEEEQEGETEEERRGGEGEGGNKTEKRKVAGMAAVTVTVTVVSLLLTRMDARKNPQKCWKGMIESHQSFVNVQSDGDIRIKEREEKRS</sequence>
<evidence type="ECO:0000313" key="4">
    <source>
        <dbReference type="Proteomes" id="UP000600918"/>
    </source>
</evidence>
<keyword evidence="2" id="KW-0472">Membrane</keyword>
<gene>
    <name evidence="3" type="ORF">H0235_013624</name>
</gene>
<name>A0A834NIU8_VESPE</name>
<evidence type="ECO:0000313" key="3">
    <source>
        <dbReference type="EMBL" id="KAF7411017.1"/>
    </source>
</evidence>
<proteinExistence type="predicted"/>
<reference evidence="3" key="1">
    <citation type="journal article" date="2020" name="G3 (Bethesda)">
        <title>High-Quality Assemblies for Three Invasive Social Wasps from the &lt;i&gt;Vespula&lt;/i&gt; Genus.</title>
        <authorList>
            <person name="Harrop T.W.R."/>
            <person name="Guhlin J."/>
            <person name="McLaughlin G.M."/>
            <person name="Permina E."/>
            <person name="Stockwell P."/>
            <person name="Gilligan J."/>
            <person name="Le Lec M.F."/>
            <person name="Gruber M.A.M."/>
            <person name="Quinn O."/>
            <person name="Lovegrove M."/>
            <person name="Duncan E.J."/>
            <person name="Remnant E.J."/>
            <person name="Van Eeckhoven J."/>
            <person name="Graham B."/>
            <person name="Knapp R.A."/>
            <person name="Langford K.W."/>
            <person name="Kronenberg Z."/>
            <person name="Press M.O."/>
            <person name="Eacker S.M."/>
            <person name="Wilson-Rankin E.E."/>
            <person name="Purcell J."/>
            <person name="Lester P.J."/>
            <person name="Dearden P.K."/>
        </authorList>
    </citation>
    <scope>NUCLEOTIDE SEQUENCE</scope>
    <source>
        <strain evidence="3">Volc-1</strain>
    </source>
</reference>
<evidence type="ECO:0000256" key="2">
    <source>
        <dbReference type="SAM" id="Phobius"/>
    </source>
</evidence>
<dbReference type="AlphaFoldDB" id="A0A834NIU8"/>
<protein>
    <submittedName>
        <fullName evidence="3">Uncharacterized protein</fullName>
    </submittedName>
</protein>
<feature type="transmembrane region" description="Helical" evidence="2">
    <location>
        <begin position="39"/>
        <end position="57"/>
    </location>
</feature>
<evidence type="ECO:0000256" key="1">
    <source>
        <dbReference type="SAM" id="MobiDB-lite"/>
    </source>
</evidence>